<dbReference type="GO" id="GO:0004601">
    <property type="term" value="F:peroxidase activity"/>
    <property type="evidence" value="ECO:0007669"/>
    <property type="project" value="UniProtKB-KW"/>
</dbReference>
<evidence type="ECO:0000259" key="1">
    <source>
        <dbReference type="Pfam" id="PF21167"/>
    </source>
</evidence>
<dbReference type="PANTHER" id="PTHR34599">
    <property type="entry name" value="PEROXIDASE-RELATED"/>
    <property type="match status" value="1"/>
</dbReference>
<sequence length="473" mass="50373">MLQWNAAALRAVQNSTLGPPLVARALAVVHTCMYDAWAAYDSTAVGTRLGGTLRRPPGQRTLRHQVKALSFAAYRAAVDLFPGRAAADFDPLMARLGYDPADTTTDLDSAAGVGNVACRAVLDFRHADGSNQLGDVPGGSGAPYSDYTGYRPVNDPMDLSPGGSFDPATVHDPDRWQPLRFVNAAGATVTPAFLAPFWGNVKPFALKSGDALRSSTGPVRLATDPASYRAQAQDLLAISADLTDRQKAIAEYWADGPASETPPGHWNLFARYVSLRDHHGPGAPGLEADVKMFFALNNALLDVSIVAWDNKRAFDSVRPVTAVRHLFHGRQVRAWGGPGQGTRTIDGGTWLPYQRSTFPTPPFAEFSSGHSNFSAAGAAILRRATGSDSFGASATIAAGSSKVEPGLVPAQDVTLAWPTFTDAADQAGLSRRYGGIHFEQGDLDARATGRACGESAWDLARRHFDGTARRGDR</sequence>
<dbReference type="SUPFAM" id="SSF48317">
    <property type="entry name" value="Acid phosphatase/Vanadium-dependent haloperoxidase"/>
    <property type="match status" value="1"/>
</dbReference>
<dbReference type="PANTHER" id="PTHR34599:SF2">
    <property type="entry name" value="TRAF-TYPE DOMAIN-CONTAINING PROTEIN"/>
    <property type="match status" value="1"/>
</dbReference>
<gene>
    <name evidence="3" type="ORF">AB5J54_37175</name>
</gene>
<dbReference type="InterPro" id="IPR016119">
    <property type="entry name" value="Br/Cl_peroxidase_C"/>
</dbReference>
<protein>
    <submittedName>
        <fullName evidence="3">Vanadium-dependent haloperoxidase</fullName>
        <ecNumber evidence="3">1.11.1.-</ecNumber>
    </submittedName>
</protein>
<reference evidence="3" key="1">
    <citation type="submission" date="2024-07" db="EMBL/GenBank/DDBJ databases">
        <authorList>
            <person name="Yu S.T."/>
        </authorList>
    </citation>
    <scope>NUCLEOTIDE SEQUENCE</scope>
    <source>
        <strain evidence="3">R44</strain>
    </source>
</reference>
<evidence type="ECO:0000313" key="3">
    <source>
        <dbReference type="EMBL" id="XDQ75814.1"/>
    </source>
</evidence>
<evidence type="ECO:0000259" key="2">
    <source>
        <dbReference type="Pfam" id="PF22778"/>
    </source>
</evidence>
<dbReference type="InterPro" id="IPR049283">
    <property type="entry name" value="DUF6851"/>
</dbReference>
<dbReference type="EC" id="1.11.1.-" evidence="3"/>
<dbReference type="EMBL" id="CP163444">
    <property type="protein sequence ID" value="XDQ75814.1"/>
    <property type="molecule type" value="Genomic_DNA"/>
</dbReference>
<keyword evidence="3" id="KW-0560">Oxidoreductase</keyword>
<dbReference type="CDD" id="cd03398">
    <property type="entry name" value="PAP2_haloperoxidase"/>
    <property type="match status" value="1"/>
</dbReference>
<dbReference type="AlphaFoldDB" id="A0AB39TE50"/>
<dbReference type="Gene3D" id="1.20.144.10">
    <property type="entry name" value="Phosphatidic acid phosphatase type 2/haloperoxidase"/>
    <property type="match status" value="1"/>
</dbReference>
<dbReference type="Pfam" id="PF22778">
    <property type="entry name" value="VCPO_2nd"/>
    <property type="match status" value="1"/>
</dbReference>
<feature type="domain" description="DUF6851" evidence="1">
    <location>
        <begin position="28"/>
        <end position="178"/>
    </location>
</feature>
<dbReference type="Pfam" id="PF21167">
    <property type="entry name" value="DUF6851"/>
    <property type="match status" value="1"/>
</dbReference>
<dbReference type="RefSeq" id="WP_369148350.1">
    <property type="nucleotide sequence ID" value="NZ_CP163444.1"/>
</dbReference>
<dbReference type="Gene3D" id="1.10.606.10">
    <property type="entry name" value="Vanadium-containing Chloroperoxidase, domain 2"/>
    <property type="match status" value="1"/>
</dbReference>
<dbReference type="InterPro" id="IPR055161">
    <property type="entry name" value="NapH1-like_2nd"/>
</dbReference>
<dbReference type="InterPro" id="IPR036938">
    <property type="entry name" value="PAP2/HPO_sf"/>
</dbReference>
<accession>A0AB39TE50</accession>
<proteinExistence type="predicted"/>
<organism evidence="3">
    <name type="scientific">Streptomyces sp. R44</name>
    <dbReference type="NCBI Taxonomy" id="3238633"/>
    <lineage>
        <taxon>Bacteria</taxon>
        <taxon>Bacillati</taxon>
        <taxon>Actinomycetota</taxon>
        <taxon>Actinomycetes</taxon>
        <taxon>Kitasatosporales</taxon>
        <taxon>Streptomycetaceae</taxon>
        <taxon>Streptomyces</taxon>
    </lineage>
</organism>
<name>A0AB39TE50_9ACTN</name>
<dbReference type="InterPro" id="IPR052559">
    <property type="entry name" value="V-haloperoxidase"/>
</dbReference>
<feature type="domain" description="Vanadium-dependent haloperoxidase NapH1-like second helical-bundle" evidence="2">
    <location>
        <begin position="292"/>
        <end position="467"/>
    </location>
</feature>
<keyword evidence="3" id="KW-0575">Peroxidase</keyword>